<gene>
    <name evidence="1" type="ORF">SAMEA4873563_02491</name>
</gene>
<evidence type="ECO:0000313" key="1">
    <source>
        <dbReference type="EMBL" id="VGM46630.1"/>
    </source>
</evidence>
<dbReference type="AlphaFoldDB" id="A0A486V755"/>
<proteinExistence type="predicted"/>
<dbReference type="EMBL" id="CAAHDH010000001">
    <property type="protein sequence ID" value="VGM46630.1"/>
    <property type="molecule type" value="Genomic_DNA"/>
</dbReference>
<name>A0A486V755_KLEPN</name>
<accession>A0A486V755</accession>
<organism evidence="1">
    <name type="scientific">Klebsiella pneumoniae</name>
    <dbReference type="NCBI Taxonomy" id="573"/>
    <lineage>
        <taxon>Bacteria</taxon>
        <taxon>Pseudomonadati</taxon>
        <taxon>Pseudomonadota</taxon>
        <taxon>Gammaproteobacteria</taxon>
        <taxon>Enterobacterales</taxon>
        <taxon>Enterobacteriaceae</taxon>
        <taxon>Klebsiella/Raoultella group</taxon>
        <taxon>Klebsiella</taxon>
        <taxon>Klebsiella pneumoniae complex</taxon>
    </lineage>
</organism>
<sequence length="30" mass="3396">MIGLDQFSKHVSAMLKGHQRQINSEEKLVA</sequence>
<protein>
    <submittedName>
        <fullName evidence="1">Uncharacterized protein</fullName>
    </submittedName>
</protein>
<reference evidence="1" key="1">
    <citation type="submission" date="2019-03" db="EMBL/GenBank/DDBJ databases">
        <authorList>
            <consortium name="Pathogen Informatics"/>
        </authorList>
    </citation>
    <scope>NUCLEOTIDE SEQUENCE</scope>
    <source>
        <strain evidence="1">5012STDY7626362</strain>
    </source>
</reference>